<dbReference type="Proteomes" id="UP001250932">
    <property type="component" value="Unassembled WGS sequence"/>
</dbReference>
<evidence type="ECO:0000256" key="3">
    <source>
        <dbReference type="ARBA" id="ARBA00022490"/>
    </source>
</evidence>
<comment type="subcellular location">
    <subcellularLocation>
        <location evidence="1 6">Cytoplasm</location>
        <location evidence="1 6">Cytosol</location>
    </subcellularLocation>
</comment>
<dbReference type="SUPFAM" id="SSF101116">
    <property type="entry name" value="Flagellar export chaperone FliS"/>
    <property type="match status" value="1"/>
</dbReference>
<keyword evidence="3 6" id="KW-0963">Cytoplasm</keyword>
<comment type="similarity">
    <text evidence="2 6">Belongs to the FliS family.</text>
</comment>
<evidence type="ECO:0000313" key="7">
    <source>
        <dbReference type="EMBL" id="MDT7041834.1"/>
    </source>
</evidence>
<dbReference type="NCBIfam" id="TIGR00208">
    <property type="entry name" value="fliS"/>
    <property type="match status" value="1"/>
</dbReference>
<dbReference type="InterPro" id="IPR003713">
    <property type="entry name" value="FliS"/>
</dbReference>
<dbReference type="PIRSF" id="PIRSF039090">
    <property type="entry name" value="Flis"/>
    <property type="match status" value="1"/>
</dbReference>
<keyword evidence="8" id="KW-1185">Reference proteome</keyword>
<dbReference type="Pfam" id="PF02561">
    <property type="entry name" value="FliS"/>
    <property type="match status" value="1"/>
</dbReference>
<protein>
    <recommendedName>
        <fullName evidence="6">Flagellar secretion chaperone FliS</fullName>
    </recommendedName>
</protein>
<name>A0ABU3K5Y6_9BACT</name>
<evidence type="ECO:0000256" key="5">
    <source>
        <dbReference type="ARBA" id="ARBA00023186"/>
    </source>
</evidence>
<evidence type="ECO:0000256" key="4">
    <source>
        <dbReference type="ARBA" id="ARBA00022795"/>
    </source>
</evidence>
<dbReference type="CDD" id="cd16098">
    <property type="entry name" value="FliS"/>
    <property type="match status" value="1"/>
</dbReference>
<evidence type="ECO:0000256" key="1">
    <source>
        <dbReference type="ARBA" id="ARBA00004514"/>
    </source>
</evidence>
<organism evidence="7 8">
    <name type="scientific">Candidatus Nitronereus thalassa</name>
    <dbReference type="NCBI Taxonomy" id="3020898"/>
    <lineage>
        <taxon>Bacteria</taxon>
        <taxon>Pseudomonadati</taxon>
        <taxon>Nitrospirota</taxon>
        <taxon>Nitrospiria</taxon>
        <taxon>Nitrospirales</taxon>
        <taxon>Nitrospiraceae</taxon>
        <taxon>Candidatus Nitronereus</taxon>
    </lineage>
</organism>
<evidence type="ECO:0000313" key="8">
    <source>
        <dbReference type="Proteomes" id="UP001250932"/>
    </source>
</evidence>
<keyword evidence="5" id="KW-0143">Chaperone</keyword>
<reference evidence="7 8" key="1">
    <citation type="journal article" date="2023" name="ISME J.">
        <title>Cultivation and genomic characterization of novel and ubiquitous marine nitrite-oxidizing bacteria from the Nitrospirales.</title>
        <authorList>
            <person name="Mueller A.J."/>
            <person name="Daebeler A."/>
            <person name="Herbold C.W."/>
            <person name="Kirkegaard R.H."/>
            <person name="Daims H."/>
        </authorList>
    </citation>
    <scope>NUCLEOTIDE SEQUENCE [LARGE SCALE GENOMIC DNA]</scope>
    <source>
        <strain evidence="7 8">EB</strain>
    </source>
</reference>
<proteinExistence type="inferred from homology"/>
<dbReference type="InterPro" id="IPR036584">
    <property type="entry name" value="FliS_sf"/>
</dbReference>
<keyword evidence="7" id="KW-0969">Cilium</keyword>
<dbReference type="PANTHER" id="PTHR34773">
    <property type="entry name" value="FLAGELLAR SECRETION CHAPERONE FLIS"/>
    <property type="match status" value="1"/>
</dbReference>
<evidence type="ECO:0000256" key="2">
    <source>
        <dbReference type="ARBA" id="ARBA00008787"/>
    </source>
</evidence>
<gene>
    <name evidence="7" type="primary">fliS</name>
    <name evidence="7" type="ORF">PPG34_05685</name>
</gene>
<dbReference type="Gene3D" id="1.20.120.340">
    <property type="entry name" value="Flagellar protein FliS"/>
    <property type="match status" value="1"/>
</dbReference>
<dbReference type="RefSeq" id="WP_313832182.1">
    <property type="nucleotide sequence ID" value="NZ_JAQOUE010000001.1"/>
</dbReference>
<keyword evidence="4 6" id="KW-1005">Bacterial flagellum biogenesis</keyword>
<sequence>MNPNLQMYRQQQVQHEVEQASPVRLVVLLYDKAVALVRQSVQHIERENEKAKGEALNRVVDILCELQAVLNREDGGVVAEKLDAMYEFMIREITIANMNSDPAPLGTVLGVLEELRKGWQELDLMTKDGEVSTGASALKSQI</sequence>
<accession>A0ABU3K5Y6</accession>
<evidence type="ECO:0000256" key="6">
    <source>
        <dbReference type="PIRNR" id="PIRNR039090"/>
    </source>
</evidence>
<dbReference type="EMBL" id="JAQOUE010000001">
    <property type="protein sequence ID" value="MDT7041834.1"/>
    <property type="molecule type" value="Genomic_DNA"/>
</dbReference>
<keyword evidence="7" id="KW-0282">Flagellum</keyword>
<keyword evidence="7" id="KW-0966">Cell projection</keyword>
<comment type="caution">
    <text evidence="7">The sequence shown here is derived from an EMBL/GenBank/DDBJ whole genome shotgun (WGS) entry which is preliminary data.</text>
</comment>
<dbReference type="PANTHER" id="PTHR34773:SF1">
    <property type="entry name" value="FLAGELLAR SECRETION CHAPERONE FLIS"/>
    <property type="match status" value="1"/>
</dbReference>